<organism evidence="3">
    <name type="scientific">Clostridium innocuum</name>
    <dbReference type="NCBI Taxonomy" id="1522"/>
    <lineage>
        <taxon>Bacteria</taxon>
        <taxon>Bacillati</taxon>
        <taxon>Bacillota</taxon>
        <taxon>Clostridia</taxon>
        <taxon>Eubacteriales</taxon>
        <taxon>Clostridiaceae</taxon>
        <taxon>Clostridium</taxon>
    </lineage>
</organism>
<sequence>MDVYNQNRSAFYDVQNGTFKISKYDYVLEVHFNAFNGSGHGTEIFVTDSEKYTDVEQAIMNKLGKHFVKRGGSGVKVTNWLVIYTCKCLGISSALLETCFIDNKADMAEYQANKESIAQGIVDGIAEGFQLKANSTEQKPGNKPAEHKKPSKPAKPGQPDQILHKGEYFVIPGVHSVDQVLANMDSIWCEEMTGNGGNSIQAGPLTKCDKNGKKTRSQVFSVGDYWKCDKKFKVLAVDKPTNSVQANVGGRKIWLYAGPLREF</sequence>
<protein>
    <submittedName>
        <fullName evidence="3">N-acetylmuramoyl-L-alanine amidase</fullName>
    </submittedName>
</protein>
<dbReference type="Pfam" id="PF01520">
    <property type="entry name" value="Amidase_3"/>
    <property type="match status" value="1"/>
</dbReference>
<accession>A0A6N2U056</accession>
<dbReference type="SMART" id="SM00646">
    <property type="entry name" value="Ami_3"/>
    <property type="match status" value="1"/>
</dbReference>
<dbReference type="AlphaFoldDB" id="A0A6N2U056"/>
<evidence type="ECO:0000256" key="1">
    <source>
        <dbReference type="SAM" id="MobiDB-lite"/>
    </source>
</evidence>
<dbReference type="Gene3D" id="3.40.630.40">
    <property type="entry name" value="Zn-dependent exopeptidases"/>
    <property type="match status" value="1"/>
</dbReference>
<dbReference type="SUPFAM" id="SSF53187">
    <property type="entry name" value="Zn-dependent exopeptidases"/>
    <property type="match status" value="1"/>
</dbReference>
<feature type="domain" description="MurNAc-LAA" evidence="2">
    <location>
        <begin position="19"/>
        <end position="126"/>
    </location>
</feature>
<evidence type="ECO:0000259" key="2">
    <source>
        <dbReference type="SMART" id="SM00646"/>
    </source>
</evidence>
<feature type="region of interest" description="Disordered" evidence="1">
    <location>
        <begin position="135"/>
        <end position="160"/>
    </location>
</feature>
<gene>
    <name evidence="3" type="ORF">CILFYP12_01525</name>
</gene>
<dbReference type="InterPro" id="IPR002508">
    <property type="entry name" value="MurNAc-LAA_cat"/>
</dbReference>
<evidence type="ECO:0000313" key="3">
    <source>
        <dbReference type="EMBL" id="VYT10202.1"/>
    </source>
</evidence>
<proteinExistence type="predicted"/>
<dbReference type="EMBL" id="CACRTE010000020">
    <property type="protein sequence ID" value="VYT10202.1"/>
    <property type="molecule type" value="Genomic_DNA"/>
</dbReference>
<name>A0A6N2U056_CLOIN</name>
<reference evidence="3" key="1">
    <citation type="submission" date="2019-11" db="EMBL/GenBank/DDBJ databases">
        <authorList>
            <person name="Feng L."/>
        </authorList>
    </citation>
    <scope>NUCLEOTIDE SEQUENCE</scope>
    <source>
        <strain evidence="3">CinnocuumLFYP12</strain>
    </source>
</reference>
<dbReference type="GO" id="GO:0008745">
    <property type="term" value="F:N-acetylmuramoyl-L-alanine amidase activity"/>
    <property type="evidence" value="ECO:0007669"/>
    <property type="project" value="InterPro"/>
</dbReference>
<dbReference type="CDD" id="cd02696">
    <property type="entry name" value="MurNAc-LAA"/>
    <property type="match status" value="1"/>
</dbReference>
<dbReference type="GO" id="GO:0009253">
    <property type="term" value="P:peptidoglycan catabolic process"/>
    <property type="evidence" value="ECO:0007669"/>
    <property type="project" value="InterPro"/>
</dbReference>